<dbReference type="RefSeq" id="WP_104263850.1">
    <property type="nucleotide sequence ID" value="NZ_CP028130.1"/>
</dbReference>
<sequence>MQNQYDQDPPERSGTTEQRWGPAESLFARLRRQRTLLAAADALAQEGLGDLWSRALRAYTGASDRVVSVDGNAEAATLAWLKPRGVISLLVAETCDDSDTVEHLAAALAAMNAVTLTLDEARARRLERLLRALATLVPDAFAELPAAPHTHYPAGAATAFLTPGLLYRDWAPPKVLPVHDRDDDERLALLTLYGRIHQLDVRS</sequence>
<evidence type="ECO:0000313" key="3">
    <source>
        <dbReference type="Proteomes" id="UP000283946"/>
    </source>
</evidence>
<dbReference type="Proteomes" id="UP000283946">
    <property type="component" value="Chromosome"/>
</dbReference>
<evidence type="ECO:0000313" key="2">
    <source>
        <dbReference type="EMBL" id="AZZ54638.1"/>
    </source>
</evidence>
<dbReference type="EMBL" id="CP028130">
    <property type="protein sequence ID" value="AZZ54638.1"/>
    <property type="molecule type" value="Genomic_DNA"/>
</dbReference>
<name>A0AAD2JFW2_9MICO</name>
<proteinExistence type="predicted"/>
<accession>A0AAD2JFW2</accession>
<dbReference type="KEGG" id="ria:C7V51_01115"/>
<gene>
    <name evidence="2" type="ORF">C7V51_01115</name>
</gene>
<organism evidence="2 3">
    <name type="scientific">Rathayibacter iranicus</name>
    <dbReference type="NCBI Taxonomy" id="59737"/>
    <lineage>
        <taxon>Bacteria</taxon>
        <taxon>Bacillati</taxon>
        <taxon>Actinomycetota</taxon>
        <taxon>Actinomycetes</taxon>
        <taxon>Micrococcales</taxon>
        <taxon>Microbacteriaceae</taxon>
        <taxon>Rathayibacter</taxon>
    </lineage>
</organism>
<evidence type="ECO:0000256" key="1">
    <source>
        <dbReference type="SAM" id="MobiDB-lite"/>
    </source>
</evidence>
<reference evidence="2 3" key="1">
    <citation type="submission" date="2018-03" db="EMBL/GenBank/DDBJ databases">
        <title>Bacteriophage NCPPB3778 and a type I-E CRISPR drive the evolution of the US Biological Select Agent, Rathayibacter toxicus.</title>
        <authorList>
            <person name="Davis E.W.II."/>
            <person name="Tabima J.F."/>
            <person name="Weisberg A.J."/>
            <person name="Dantas Lopes L."/>
            <person name="Wiseman M.S."/>
            <person name="Wiseman M.S."/>
            <person name="Pupko T."/>
            <person name="Belcher M.S."/>
            <person name="Sechler A.J."/>
            <person name="Tancos M.A."/>
            <person name="Schroeder B.K."/>
            <person name="Murray T.D."/>
            <person name="Luster D.G."/>
            <person name="Schneider W.L."/>
            <person name="Rogers E."/>
            <person name="Andreote F.D."/>
            <person name="Grunwald N.J."/>
            <person name="Putnam M.L."/>
            <person name="Chang J.H."/>
        </authorList>
    </citation>
    <scope>NUCLEOTIDE SEQUENCE [LARGE SCALE GENOMIC DNA]</scope>
    <source>
        <strain evidence="2 3">NCCPB 2253</strain>
    </source>
</reference>
<protein>
    <submittedName>
        <fullName evidence="2">Uncharacterized protein</fullName>
    </submittedName>
</protein>
<feature type="region of interest" description="Disordered" evidence="1">
    <location>
        <begin position="1"/>
        <end position="20"/>
    </location>
</feature>
<dbReference type="AlphaFoldDB" id="A0AAD2JFW2"/>